<keyword evidence="4 6" id="KW-0472">Membrane</keyword>
<name>A0A8H3ZC17_VENIN</name>
<feature type="transmembrane region" description="Helical" evidence="6">
    <location>
        <begin position="109"/>
        <end position="134"/>
    </location>
</feature>
<sequence>MSISITLPAEYGYVLATATGSFILSTWHGMRVGPFRKAASTSTSSTQPLQKIFSPPSREKKKEKEKRHNNGKHILTCLNYRNTLSNPNLYLFNCAQRAHYNFLENYVTFLPALLIAGLKYPVASSVLGAAWCVFRAMYATGYTRADKKDGKGRLMGSAFWLAQFALYGMVGKVAWGMVF</sequence>
<evidence type="ECO:0000313" key="7">
    <source>
        <dbReference type="EMBL" id="KAE9990713.1"/>
    </source>
</evidence>
<dbReference type="GO" id="GO:0004602">
    <property type="term" value="F:glutathione peroxidase activity"/>
    <property type="evidence" value="ECO:0007669"/>
    <property type="project" value="TreeGrafter"/>
</dbReference>
<reference evidence="7 8" key="1">
    <citation type="submission" date="2019-07" db="EMBL/GenBank/DDBJ databases">
        <title>Venturia inaequalis Genome Resource.</title>
        <authorList>
            <person name="Lichtner F.J."/>
        </authorList>
    </citation>
    <scope>NUCLEOTIDE SEQUENCE [LARGE SCALE GENOMIC DNA]</scope>
    <source>
        <strain evidence="7 8">DMI_063113</strain>
    </source>
</reference>
<dbReference type="InterPro" id="IPR001129">
    <property type="entry name" value="Membr-assoc_MAPEG"/>
</dbReference>
<feature type="transmembrane region" description="Helical" evidence="6">
    <location>
        <begin position="12"/>
        <end position="30"/>
    </location>
</feature>
<dbReference type="Proteomes" id="UP000490939">
    <property type="component" value="Unassembled WGS sequence"/>
</dbReference>
<dbReference type="GO" id="GO:0004364">
    <property type="term" value="F:glutathione transferase activity"/>
    <property type="evidence" value="ECO:0007669"/>
    <property type="project" value="TreeGrafter"/>
</dbReference>
<evidence type="ECO:0008006" key="9">
    <source>
        <dbReference type="Google" id="ProtNLM"/>
    </source>
</evidence>
<evidence type="ECO:0000256" key="6">
    <source>
        <dbReference type="SAM" id="Phobius"/>
    </source>
</evidence>
<evidence type="ECO:0000256" key="1">
    <source>
        <dbReference type="ARBA" id="ARBA00004141"/>
    </source>
</evidence>
<dbReference type="Gene3D" id="1.20.120.550">
    <property type="entry name" value="Membrane associated eicosanoid/glutathione metabolism-like domain"/>
    <property type="match status" value="1"/>
</dbReference>
<keyword evidence="2 6" id="KW-0812">Transmembrane</keyword>
<evidence type="ECO:0000256" key="5">
    <source>
        <dbReference type="SAM" id="MobiDB-lite"/>
    </source>
</evidence>
<protein>
    <recommendedName>
        <fullName evidence="9">Microsomal glutathione S-transferase 3</fullName>
    </recommendedName>
</protein>
<dbReference type="Pfam" id="PF01124">
    <property type="entry name" value="MAPEG"/>
    <property type="match status" value="1"/>
</dbReference>
<organism evidence="7 8">
    <name type="scientific">Venturia inaequalis</name>
    <name type="common">Apple scab fungus</name>
    <dbReference type="NCBI Taxonomy" id="5025"/>
    <lineage>
        <taxon>Eukaryota</taxon>
        <taxon>Fungi</taxon>
        <taxon>Dikarya</taxon>
        <taxon>Ascomycota</taxon>
        <taxon>Pezizomycotina</taxon>
        <taxon>Dothideomycetes</taxon>
        <taxon>Pleosporomycetidae</taxon>
        <taxon>Venturiales</taxon>
        <taxon>Venturiaceae</taxon>
        <taxon>Venturia</taxon>
    </lineage>
</organism>
<evidence type="ECO:0000256" key="3">
    <source>
        <dbReference type="ARBA" id="ARBA00022989"/>
    </source>
</evidence>
<dbReference type="EMBL" id="WNWR01000125">
    <property type="protein sequence ID" value="KAE9990713.1"/>
    <property type="molecule type" value="Genomic_DNA"/>
</dbReference>
<proteinExistence type="predicted"/>
<dbReference type="SUPFAM" id="SSF161084">
    <property type="entry name" value="MAPEG domain-like"/>
    <property type="match status" value="1"/>
</dbReference>
<dbReference type="AlphaFoldDB" id="A0A8H3ZC17"/>
<feature type="compositionally biased region" description="Polar residues" evidence="5">
    <location>
        <begin position="39"/>
        <end position="49"/>
    </location>
</feature>
<dbReference type="GO" id="GO:0005635">
    <property type="term" value="C:nuclear envelope"/>
    <property type="evidence" value="ECO:0007669"/>
    <property type="project" value="TreeGrafter"/>
</dbReference>
<gene>
    <name evidence="7" type="ORF">EG327_001060</name>
</gene>
<feature type="transmembrane region" description="Helical" evidence="6">
    <location>
        <begin position="154"/>
        <end position="175"/>
    </location>
</feature>
<evidence type="ECO:0000256" key="2">
    <source>
        <dbReference type="ARBA" id="ARBA00022692"/>
    </source>
</evidence>
<dbReference type="GO" id="GO:0005783">
    <property type="term" value="C:endoplasmic reticulum"/>
    <property type="evidence" value="ECO:0007669"/>
    <property type="project" value="TreeGrafter"/>
</dbReference>
<evidence type="ECO:0000313" key="8">
    <source>
        <dbReference type="Proteomes" id="UP000490939"/>
    </source>
</evidence>
<dbReference type="PANTHER" id="PTHR10250:SF26">
    <property type="entry name" value="GLUTATHIONE S-TRANSFERASE 3, MITOCHONDRIAL"/>
    <property type="match status" value="1"/>
</dbReference>
<dbReference type="InterPro" id="IPR050997">
    <property type="entry name" value="MAPEG"/>
</dbReference>
<keyword evidence="3 6" id="KW-1133">Transmembrane helix</keyword>
<comment type="caution">
    <text evidence="7">The sequence shown here is derived from an EMBL/GenBank/DDBJ whole genome shotgun (WGS) entry which is preliminary data.</text>
</comment>
<evidence type="ECO:0000256" key="4">
    <source>
        <dbReference type="ARBA" id="ARBA00023136"/>
    </source>
</evidence>
<comment type="subcellular location">
    <subcellularLocation>
        <location evidence="1">Membrane</location>
        <topology evidence="1">Multi-pass membrane protein</topology>
    </subcellularLocation>
</comment>
<feature type="region of interest" description="Disordered" evidence="5">
    <location>
        <begin position="39"/>
        <end position="68"/>
    </location>
</feature>
<feature type="compositionally biased region" description="Basic and acidic residues" evidence="5">
    <location>
        <begin position="57"/>
        <end position="68"/>
    </location>
</feature>
<dbReference type="InterPro" id="IPR023352">
    <property type="entry name" value="MAPEG-like_dom_sf"/>
</dbReference>
<dbReference type="PANTHER" id="PTHR10250">
    <property type="entry name" value="MICROSOMAL GLUTATHIONE S-TRANSFERASE"/>
    <property type="match status" value="1"/>
</dbReference>
<dbReference type="GO" id="GO:0016020">
    <property type="term" value="C:membrane"/>
    <property type="evidence" value="ECO:0007669"/>
    <property type="project" value="UniProtKB-SubCell"/>
</dbReference>
<keyword evidence="8" id="KW-1185">Reference proteome</keyword>
<accession>A0A8H3ZC17</accession>